<accession>A0ABP1ELQ5</accession>
<dbReference type="InterPro" id="IPR024079">
    <property type="entry name" value="MetalloPept_cat_dom_sf"/>
</dbReference>
<gene>
    <name evidence="8" type="ORF">T190607A01A_20439</name>
</gene>
<evidence type="ECO:0000256" key="3">
    <source>
        <dbReference type="ARBA" id="ARBA00022801"/>
    </source>
</evidence>
<name>A0ABP1ELQ5_9FLAO</name>
<dbReference type="InterPro" id="IPR013517">
    <property type="entry name" value="FG-GAP"/>
</dbReference>
<feature type="chain" id="PRO_5045358641" description="Peptidase M43 pregnancy-associated plasma-A domain-containing protein" evidence="6">
    <location>
        <begin position="21"/>
        <end position="772"/>
    </location>
</feature>
<dbReference type="Gene3D" id="2.130.10.130">
    <property type="entry name" value="Integrin alpha, N-terminal"/>
    <property type="match status" value="3"/>
</dbReference>
<evidence type="ECO:0000313" key="8">
    <source>
        <dbReference type="EMBL" id="CAL2085236.1"/>
    </source>
</evidence>
<dbReference type="PANTHER" id="PTHR23221">
    <property type="entry name" value="GLYCOSYLPHOSPHATIDYLINOSITOL PHOSPHOLIPASE D"/>
    <property type="match status" value="1"/>
</dbReference>
<evidence type="ECO:0000256" key="6">
    <source>
        <dbReference type="SAM" id="SignalP"/>
    </source>
</evidence>
<reference evidence="8 9" key="1">
    <citation type="submission" date="2024-05" db="EMBL/GenBank/DDBJ databases">
        <authorList>
            <person name="Duchaud E."/>
        </authorList>
    </citation>
    <scope>NUCLEOTIDE SEQUENCE [LARGE SCALE GENOMIC DNA]</scope>
    <source>
        <strain evidence="8">Ena-SAMPLE-TAB-13-05-2024-13:56:06:370-140302</strain>
    </source>
</reference>
<dbReference type="RefSeq" id="WP_348711924.1">
    <property type="nucleotide sequence ID" value="NZ_CAXIXY010000004.1"/>
</dbReference>
<feature type="domain" description="Peptidase M43 pregnancy-associated plasma-A" evidence="7">
    <location>
        <begin position="202"/>
        <end position="307"/>
    </location>
</feature>
<dbReference type="Pfam" id="PF01839">
    <property type="entry name" value="FG-GAP"/>
    <property type="match status" value="7"/>
</dbReference>
<evidence type="ECO:0000256" key="5">
    <source>
        <dbReference type="SAM" id="MobiDB-lite"/>
    </source>
</evidence>
<keyword evidence="2" id="KW-0677">Repeat</keyword>
<dbReference type="PROSITE" id="PS51257">
    <property type="entry name" value="PROKAR_LIPOPROTEIN"/>
    <property type="match status" value="1"/>
</dbReference>
<evidence type="ECO:0000256" key="1">
    <source>
        <dbReference type="ARBA" id="ARBA00022729"/>
    </source>
</evidence>
<organism evidence="8 9">
    <name type="scientific">Tenacibaculum platacis</name>
    <dbReference type="NCBI Taxonomy" id="3137852"/>
    <lineage>
        <taxon>Bacteria</taxon>
        <taxon>Pseudomonadati</taxon>
        <taxon>Bacteroidota</taxon>
        <taxon>Flavobacteriia</taxon>
        <taxon>Flavobacteriales</taxon>
        <taxon>Flavobacteriaceae</taxon>
        <taxon>Tenacibaculum</taxon>
    </lineage>
</organism>
<keyword evidence="4" id="KW-0325">Glycoprotein</keyword>
<evidence type="ECO:0000259" key="7">
    <source>
        <dbReference type="Pfam" id="PF05572"/>
    </source>
</evidence>
<dbReference type="PROSITE" id="PS51470">
    <property type="entry name" value="FG_GAP"/>
    <property type="match status" value="5"/>
</dbReference>
<dbReference type="SUPFAM" id="SSF55486">
    <property type="entry name" value="Metalloproteases ('zincins'), catalytic domain"/>
    <property type="match status" value="1"/>
</dbReference>
<dbReference type="Gene3D" id="3.40.390.10">
    <property type="entry name" value="Collagenase (Catalytic Domain)"/>
    <property type="match status" value="1"/>
</dbReference>
<dbReference type="InterPro" id="IPR013519">
    <property type="entry name" value="Int_alpha_beta-p"/>
</dbReference>
<dbReference type="SUPFAM" id="SSF69318">
    <property type="entry name" value="Integrin alpha N-terminal domain"/>
    <property type="match status" value="1"/>
</dbReference>
<dbReference type="InterPro" id="IPR000413">
    <property type="entry name" value="Integrin_alpha"/>
</dbReference>
<dbReference type="SMART" id="SM00191">
    <property type="entry name" value="Int_alpha"/>
    <property type="match status" value="7"/>
</dbReference>
<evidence type="ECO:0000313" key="9">
    <source>
        <dbReference type="Proteomes" id="UP001497416"/>
    </source>
</evidence>
<dbReference type="InterPro" id="IPR028994">
    <property type="entry name" value="Integrin_alpha_N"/>
</dbReference>
<dbReference type="Pfam" id="PF05572">
    <property type="entry name" value="Peptidase_M43"/>
    <property type="match status" value="1"/>
</dbReference>
<dbReference type="InterPro" id="IPR008754">
    <property type="entry name" value="Peptidase_M43"/>
</dbReference>
<keyword evidence="3" id="KW-0378">Hydrolase</keyword>
<feature type="signal peptide" evidence="6">
    <location>
        <begin position="1"/>
        <end position="20"/>
    </location>
</feature>
<keyword evidence="9" id="KW-1185">Reference proteome</keyword>
<dbReference type="EMBL" id="CAXIXY010000004">
    <property type="protein sequence ID" value="CAL2085236.1"/>
    <property type="molecule type" value="Genomic_DNA"/>
</dbReference>
<keyword evidence="1 6" id="KW-0732">Signal</keyword>
<sequence length="772" mass="82380">MKTKLLLAFGLGISCLLLNAQEIGCAAKPSQLHVRAWKNQNSVFNKRLKFVKTYSLENLKNIKKIQLKNNNFKLIENKFTKIKTPSSGELFGSIREIPIVAHILRKNDGTGGTNRATIQASIDRANTAYAPLNMSFYIHSIKYINSTSAYNTTFDVHEERTGLSVTTRNVKRKLNIYFVQNSTTSWANFPSTDAKKQHILMKNSHVTNESTLAHEIGHWFDLWHTHETVAGSELVNGSNCSSAGDLICDTAADPSLSGRVNNSCGYTGTARDANRDLYTPDPRNLMSYSLKKCRTRFSRGQIFRIQSAYLGMETDRGYTFDGATNGVIKGFGSAFATGDFNGDGLLDYAIGAKNSNDNEGRVFIYKGRRFGFPVYSQTLDQRGLGINEKGDLFGYSLAAGDFNGDGKDDLAVGLPGESPASDPKSGFVMTFKGTSGDLRPWQGIGQKGLGVNEGGDLFGASLAAGDFNGDGKDDLAVGLPGEAPASDPKSGFVMTFKGSSTKLNPWQGIGQKGLGMNERGDKFGASLASGDFNGDGKDDLAVGVPGESPGRDPRSGVVMTFKGSNTKLNPWQSIDQKGIGANENGDEFGAALAVGDFNGDGKDDLAVGLPGEAPGRYPKSGYVMTFKGSSTRLNPWHGIDQQGIGSNERGDQFGAALTAGDFNGDGKDDLAVGLPGEAPGRDPKSGFVMTFKGGTSRLIAWQGVDQKGLGANEQGDLFGRALIAGDFNGDNKYDLIIGAPSEKPGNSPIQSGFSFLFKGGLAGVVKLKGIKP</sequence>
<evidence type="ECO:0000256" key="2">
    <source>
        <dbReference type="ARBA" id="ARBA00022737"/>
    </source>
</evidence>
<feature type="region of interest" description="Disordered" evidence="5">
    <location>
        <begin position="561"/>
        <end position="582"/>
    </location>
</feature>
<protein>
    <recommendedName>
        <fullName evidence="7">Peptidase M43 pregnancy-associated plasma-A domain-containing protein</fullName>
    </recommendedName>
</protein>
<comment type="caution">
    <text evidence="8">The sequence shown here is derived from an EMBL/GenBank/DDBJ whole genome shotgun (WGS) entry which is preliminary data.</text>
</comment>
<feature type="compositionally biased region" description="Polar residues" evidence="5">
    <location>
        <begin position="562"/>
        <end position="575"/>
    </location>
</feature>
<dbReference type="PANTHER" id="PTHR23221:SF7">
    <property type="entry name" value="PHOSPHATIDYLINOSITOL-GLYCAN-SPECIFIC PHOSPHOLIPASE D"/>
    <property type="match status" value="1"/>
</dbReference>
<dbReference type="Proteomes" id="UP001497416">
    <property type="component" value="Unassembled WGS sequence"/>
</dbReference>
<dbReference type="PRINTS" id="PR01185">
    <property type="entry name" value="INTEGRINA"/>
</dbReference>
<evidence type="ECO:0000256" key="4">
    <source>
        <dbReference type="ARBA" id="ARBA00023180"/>
    </source>
</evidence>
<proteinExistence type="predicted"/>